<keyword evidence="2" id="KW-0472">Membrane</keyword>
<feature type="compositionally biased region" description="Polar residues" evidence="1">
    <location>
        <begin position="211"/>
        <end position="247"/>
    </location>
</feature>
<feature type="region of interest" description="Disordered" evidence="1">
    <location>
        <begin position="79"/>
        <end position="101"/>
    </location>
</feature>
<dbReference type="PANTHER" id="PTHR46929">
    <property type="entry name" value="EXPRESSED PROTEIN"/>
    <property type="match status" value="1"/>
</dbReference>
<name>A0A843UUK2_COLES</name>
<gene>
    <name evidence="3" type="ORF">Taro_019824</name>
</gene>
<dbReference type="AlphaFoldDB" id="A0A843UUK2"/>
<dbReference type="Proteomes" id="UP000652761">
    <property type="component" value="Unassembled WGS sequence"/>
</dbReference>
<feature type="compositionally biased region" description="Basic and acidic residues" evidence="1">
    <location>
        <begin position="86"/>
        <end position="98"/>
    </location>
</feature>
<feature type="region of interest" description="Disordered" evidence="1">
    <location>
        <begin position="196"/>
        <end position="255"/>
    </location>
</feature>
<evidence type="ECO:0000256" key="1">
    <source>
        <dbReference type="SAM" id="MobiDB-lite"/>
    </source>
</evidence>
<feature type="transmembrane region" description="Helical" evidence="2">
    <location>
        <begin position="384"/>
        <end position="402"/>
    </location>
</feature>
<reference evidence="3" key="1">
    <citation type="submission" date="2017-07" db="EMBL/GenBank/DDBJ databases">
        <title>Taro Niue Genome Assembly and Annotation.</title>
        <authorList>
            <person name="Atibalentja N."/>
            <person name="Keating K."/>
            <person name="Fields C.J."/>
        </authorList>
    </citation>
    <scope>NUCLEOTIDE SEQUENCE</scope>
    <source>
        <strain evidence="3">Niue_2</strain>
        <tissue evidence="3">Leaf</tissue>
    </source>
</reference>
<evidence type="ECO:0000256" key="2">
    <source>
        <dbReference type="SAM" id="Phobius"/>
    </source>
</evidence>
<organism evidence="3 4">
    <name type="scientific">Colocasia esculenta</name>
    <name type="common">Wild taro</name>
    <name type="synonym">Arum esculentum</name>
    <dbReference type="NCBI Taxonomy" id="4460"/>
    <lineage>
        <taxon>Eukaryota</taxon>
        <taxon>Viridiplantae</taxon>
        <taxon>Streptophyta</taxon>
        <taxon>Embryophyta</taxon>
        <taxon>Tracheophyta</taxon>
        <taxon>Spermatophyta</taxon>
        <taxon>Magnoliopsida</taxon>
        <taxon>Liliopsida</taxon>
        <taxon>Araceae</taxon>
        <taxon>Aroideae</taxon>
        <taxon>Colocasieae</taxon>
        <taxon>Colocasia</taxon>
    </lineage>
</organism>
<protein>
    <submittedName>
        <fullName evidence="3">Uncharacterized protein</fullName>
    </submittedName>
</protein>
<keyword evidence="4" id="KW-1185">Reference proteome</keyword>
<feature type="transmembrane region" description="Helical" evidence="2">
    <location>
        <begin position="408"/>
        <end position="428"/>
    </location>
</feature>
<keyword evidence="2" id="KW-1133">Transmembrane helix</keyword>
<dbReference type="PANTHER" id="PTHR46929:SF3">
    <property type="entry name" value="MYB_SANT-LIKE DOMAIN-CONTAINING PROTEIN"/>
    <property type="match status" value="1"/>
</dbReference>
<sequence>MKMGELKWSELEMKKVRVMMKLRCEKEWERRKRMVLMTLKLTMVLLTLKLMALLALELEALVAEEHLLVEEKGSREGGRWKRRKLSRDSSREEEKASKDAQGVDAGIVRASALGEQIKEKRSRSGWGWDEEKNMPVPPSEDAWDEMIATLKGKSFNFMDQMHIITGTSMARGDLGAGDFGNSYLDQRDERNMDDDDLFLDMNENDGDPNPLDNQQPTLTEDIPPQTTDHGPTPNSTPQTNVTVTQTSTRKKRRFSDSCNDSLEKIAKLGEDRLALQKEALELQKTIAPPVSSALDQLMKVDGIPDHLLYKAIDVMKGFDDWCIFLGLPVSLGIVDLNTAPNLMDEEDHWQEVDDTIILLCSSQVVNGFYGMVVNGFFRMVVSGLYAMVINILYMLHILMAAYVNCHVLVHVCVSILFHATSLTLYAGYR</sequence>
<proteinExistence type="predicted"/>
<feature type="region of interest" description="Disordered" evidence="1">
    <location>
        <begin position="121"/>
        <end position="140"/>
    </location>
</feature>
<comment type="caution">
    <text evidence="3">The sequence shown here is derived from an EMBL/GenBank/DDBJ whole genome shotgun (WGS) entry which is preliminary data.</text>
</comment>
<feature type="compositionally biased region" description="Acidic residues" evidence="1">
    <location>
        <begin position="196"/>
        <end position="206"/>
    </location>
</feature>
<evidence type="ECO:0000313" key="4">
    <source>
        <dbReference type="Proteomes" id="UP000652761"/>
    </source>
</evidence>
<dbReference type="EMBL" id="NMUH01000966">
    <property type="protein sequence ID" value="MQL87285.1"/>
    <property type="molecule type" value="Genomic_DNA"/>
</dbReference>
<keyword evidence="2" id="KW-0812">Transmembrane</keyword>
<accession>A0A843UUK2</accession>
<evidence type="ECO:0000313" key="3">
    <source>
        <dbReference type="EMBL" id="MQL87285.1"/>
    </source>
</evidence>